<dbReference type="PANTHER" id="PTHR30466">
    <property type="entry name" value="FLAVIN REDUCTASE"/>
    <property type="match status" value="1"/>
</dbReference>
<dbReference type="InterPro" id="IPR012349">
    <property type="entry name" value="Split_barrel_FMN-bd"/>
</dbReference>
<dbReference type="EMBL" id="JACJID010000003">
    <property type="protein sequence ID" value="MBA8927086.1"/>
    <property type="molecule type" value="Genomic_DNA"/>
</dbReference>
<dbReference type="SMART" id="SM00903">
    <property type="entry name" value="Flavin_Reduct"/>
    <property type="match status" value="1"/>
</dbReference>
<evidence type="ECO:0000259" key="2">
    <source>
        <dbReference type="SMART" id="SM00903"/>
    </source>
</evidence>
<comment type="caution">
    <text evidence="3">The sequence shown here is derived from an EMBL/GenBank/DDBJ whole genome shotgun (WGS) entry which is preliminary data.</text>
</comment>
<evidence type="ECO:0000313" key="4">
    <source>
        <dbReference type="Proteomes" id="UP000517916"/>
    </source>
</evidence>
<dbReference type="PANTHER" id="PTHR30466:SF1">
    <property type="entry name" value="FMN REDUCTASE (NADH) RUTF"/>
    <property type="match status" value="1"/>
</dbReference>
<feature type="domain" description="Flavin reductase like" evidence="2">
    <location>
        <begin position="18"/>
        <end position="165"/>
    </location>
</feature>
<dbReference type="Pfam" id="PF01613">
    <property type="entry name" value="Flavin_Reduct"/>
    <property type="match status" value="1"/>
</dbReference>
<dbReference type="SUPFAM" id="SSF50475">
    <property type="entry name" value="FMN-binding split barrel"/>
    <property type="match status" value="1"/>
</dbReference>
<dbReference type="InterPro" id="IPR002563">
    <property type="entry name" value="Flavin_Rdtase-like_dom"/>
</dbReference>
<dbReference type="Proteomes" id="UP000517916">
    <property type="component" value="Unassembled WGS sequence"/>
</dbReference>
<evidence type="ECO:0000313" key="3">
    <source>
        <dbReference type="EMBL" id="MBA8927086.1"/>
    </source>
</evidence>
<organism evidence="3 4">
    <name type="scientific">Kutzneria viridogrisea</name>
    <dbReference type="NCBI Taxonomy" id="47990"/>
    <lineage>
        <taxon>Bacteria</taxon>
        <taxon>Bacillati</taxon>
        <taxon>Actinomycetota</taxon>
        <taxon>Actinomycetes</taxon>
        <taxon>Pseudonocardiales</taxon>
        <taxon>Pseudonocardiaceae</taxon>
        <taxon>Kutzneria</taxon>
    </lineage>
</organism>
<name>A0ABR6BJN1_9PSEU</name>
<proteinExistence type="predicted"/>
<protein>
    <submittedName>
        <fullName evidence="3">Flavin reductase (DIM6/NTAB) family NADH-FMN oxidoreductase RutF</fullName>
    </submittedName>
</protein>
<evidence type="ECO:0000256" key="1">
    <source>
        <dbReference type="ARBA" id="ARBA00023002"/>
    </source>
</evidence>
<reference evidence="3 4" key="1">
    <citation type="submission" date="2020-08" db="EMBL/GenBank/DDBJ databases">
        <title>Genomic Encyclopedia of Archaeal and Bacterial Type Strains, Phase II (KMG-II): from individual species to whole genera.</title>
        <authorList>
            <person name="Goeker M."/>
        </authorList>
    </citation>
    <scope>NUCLEOTIDE SEQUENCE [LARGE SCALE GENOMIC DNA]</scope>
    <source>
        <strain evidence="3 4">DSM 43850</strain>
    </source>
</reference>
<keyword evidence="1" id="KW-0560">Oxidoreductase</keyword>
<dbReference type="RefSeq" id="WP_025355727.1">
    <property type="nucleotide sequence ID" value="NZ_BAAABQ010000057.1"/>
</dbReference>
<gene>
    <name evidence="3" type="ORF">BC739_004292</name>
</gene>
<dbReference type="InterPro" id="IPR050268">
    <property type="entry name" value="NADH-dep_flavin_reductase"/>
</dbReference>
<sequence>MTAATTGTVSAEQFRELMGAHPSSVAVITTIDEQGTPHGFTCTALCAVSLDPPMLLVCAANTGRTLPVLTRSGHFAVNLLHTRGQRAAEAFTSRTADRFSAVPWRPAPGSGLPLLEQDAHTVAECRVVRLDPAGDHTIVLGEVVRTGSCGDPAQALLYGLRTYATWPPATETTPRD</sequence>
<dbReference type="Gene3D" id="2.30.110.10">
    <property type="entry name" value="Electron Transport, Fmn-binding Protein, Chain A"/>
    <property type="match status" value="1"/>
</dbReference>
<keyword evidence="4" id="KW-1185">Reference proteome</keyword>
<accession>A0ABR6BJN1</accession>